<dbReference type="EMBL" id="JACGCI010000024">
    <property type="protein sequence ID" value="KAF6756853.1"/>
    <property type="molecule type" value="Genomic_DNA"/>
</dbReference>
<organism evidence="1 2">
    <name type="scientific">Ephemerocybe angulata</name>
    <dbReference type="NCBI Taxonomy" id="980116"/>
    <lineage>
        <taxon>Eukaryota</taxon>
        <taxon>Fungi</taxon>
        <taxon>Dikarya</taxon>
        <taxon>Basidiomycota</taxon>
        <taxon>Agaricomycotina</taxon>
        <taxon>Agaricomycetes</taxon>
        <taxon>Agaricomycetidae</taxon>
        <taxon>Agaricales</taxon>
        <taxon>Agaricineae</taxon>
        <taxon>Psathyrellaceae</taxon>
        <taxon>Ephemerocybe</taxon>
    </lineage>
</organism>
<dbReference type="AlphaFoldDB" id="A0A8H6I0W3"/>
<dbReference type="OrthoDB" id="10464951at2759"/>
<dbReference type="Proteomes" id="UP000521943">
    <property type="component" value="Unassembled WGS sequence"/>
</dbReference>
<accession>A0A8H6I0W3</accession>
<evidence type="ECO:0000313" key="1">
    <source>
        <dbReference type="EMBL" id="KAF6756853.1"/>
    </source>
</evidence>
<evidence type="ECO:0000313" key="2">
    <source>
        <dbReference type="Proteomes" id="UP000521943"/>
    </source>
</evidence>
<gene>
    <name evidence="1" type="ORF">DFP72DRAFT_1114370</name>
</gene>
<proteinExistence type="predicted"/>
<sequence>MANANDELPPLSLLHLYHEQLTELNMFMTMSTPRRTFGAHWSYTLELGAAASYLGAGRKLTYMESRILSSGVWAPDSPPAYVACSISGAQFPYSGAGRKLTYTESSILSFGVWDSSQQRLSTYAFLFVIIEHDSLTLEHSLGPHGAQPPLITTPSEQHTTLNDFTINHHLFTPLAIVTNATSSLSHELLYHEELAVTLTSTPPTFMTMTTPCRTFGAHWSHTLELGAAASYLGAGRKLTYMESSILSFGVWAPASPPAPSFIMLDRPHRRNRPSTFNARLAFLEHSSHAPELGAN</sequence>
<keyword evidence="2" id="KW-1185">Reference proteome</keyword>
<protein>
    <submittedName>
        <fullName evidence="1">Uncharacterized protein</fullName>
    </submittedName>
</protein>
<comment type="caution">
    <text evidence="1">The sequence shown here is derived from an EMBL/GenBank/DDBJ whole genome shotgun (WGS) entry which is preliminary data.</text>
</comment>
<name>A0A8H6I0W3_9AGAR</name>
<reference evidence="1 2" key="1">
    <citation type="submission" date="2020-07" db="EMBL/GenBank/DDBJ databases">
        <title>Comparative genomics of pyrophilous fungi reveals a link between fire events and developmental genes.</title>
        <authorList>
            <consortium name="DOE Joint Genome Institute"/>
            <person name="Steindorff A.S."/>
            <person name="Carver A."/>
            <person name="Calhoun S."/>
            <person name="Stillman K."/>
            <person name="Liu H."/>
            <person name="Lipzen A."/>
            <person name="Pangilinan J."/>
            <person name="Labutti K."/>
            <person name="Bruns T.D."/>
            <person name="Grigoriev I.V."/>
        </authorList>
    </citation>
    <scope>NUCLEOTIDE SEQUENCE [LARGE SCALE GENOMIC DNA]</scope>
    <source>
        <strain evidence="1 2">CBS 144469</strain>
    </source>
</reference>